<accession>A0A6J4TVZ9</accession>
<gene>
    <name evidence="1" type="ORF">AVDCRST_MAG05-4500</name>
</gene>
<dbReference type="Gene3D" id="3.40.50.720">
    <property type="entry name" value="NAD(P)-binding Rossmann-like Domain"/>
    <property type="match status" value="1"/>
</dbReference>
<sequence>MTPVDFVAAAILGIASDPDATGVTYHLANTA</sequence>
<name>A0A6J4TVZ9_9ACTN</name>
<organism evidence="1">
    <name type="scientific">uncultured Rubrobacteraceae bacterium</name>
    <dbReference type="NCBI Taxonomy" id="349277"/>
    <lineage>
        <taxon>Bacteria</taxon>
        <taxon>Bacillati</taxon>
        <taxon>Actinomycetota</taxon>
        <taxon>Rubrobacteria</taxon>
        <taxon>Rubrobacterales</taxon>
        <taxon>Rubrobacteraceae</taxon>
        <taxon>environmental samples</taxon>
    </lineage>
</organism>
<proteinExistence type="predicted"/>
<feature type="non-terminal residue" evidence="1">
    <location>
        <position position="31"/>
    </location>
</feature>
<protein>
    <submittedName>
        <fullName evidence="1">Uncharacterized protein</fullName>
    </submittedName>
</protein>
<dbReference type="AlphaFoldDB" id="A0A6J4TVZ9"/>
<reference evidence="1" key="1">
    <citation type="submission" date="2020-02" db="EMBL/GenBank/DDBJ databases">
        <authorList>
            <person name="Meier V. D."/>
        </authorList>
    </citation>
    <scope>NUCLEOTIDE SEQUENCE</scope>
    <source>
        <strain evidence="1">AVDCRST_MAG05</strain>
    </source>
</reference>
<evidence type="ECO:0000313" key="1">
    <source>
        <dbReference type="EMBL" id="CAA9531871.1"/>
    </source>
</evidence>
<dbReference type="EMBL" id="CADCVM010000487">
    <property type="protein sequence ID" value="CAA9531871.1"/>
    <property type="molecule type" value="Genomic_DNA"/>
</dbReference>